<sequence length="118" mass="11691">MFLALLLGVGGCASPTPATAPVPAAAVLPDAAQCANKGGQIRPVCRRGTPTCVLAYADAGRTCSDSSQCQGRCVVDRENELPAPAAGKSTGVCEADSDPCGCSAEVIGGVAQPARCVD</sequence>
<proteinExistence type="predicted"/>
<accession>A0ABX0ABN9</accession>
<comment type="caution">
    <text evidence="2">The sequence shown here is derived from an EMBL/GenBank/DDBJ whole genome shotgun (WGS) entry which is preliminary data.</text>
</comment>
<organism evidence="2 3">
    <name type="scientific">Pseudoxanthomonas gei</name>
    <dbReference type="NCBI Taxonomy" id="1383030"/>
    <lineage>
        <taxon>Bacteria</taxon>
        <taxon>Pseudomonadati</taxon>
        <taxon>Pseudomonadota</taxon>
        <taxon>Gammaproteobacteria</taxon>
        <taxon>Lysobacterales</taxon>
        <taxon>Lysobacteraceae</taxon>
        <taxon>Pseudoxanthomonas</taxon>
    </lineage>
</organism>
<evidence type="ECO:0000313" key="2">
    <source>
        <dbReference type="EMBL" id="NDK38937.1"/>
    </source>
</evidence>
<evidence type="ECO:0008006" key="4">
    <source>
        <dbReference type="Google" id="ProtNLM"/>
    </source>
</evidence>
<evidence type="ECO:0000313" key="3">
    <source>
        <dbReference type="Proteomes" id="UP001429354"/>
    </source>
</evidence>
<reference evidence="2 3" key="1">
    <citation type="submission" date="2018-07" db="EMBL/GenBank/DDBJ databases">
        <title>Whole genome Sequencing of Pseudoxanthomonas gei KCTC 32298 (T).</title>
        <authorList>
            <person name="Kumar S."/>
            <person name="Bansal K."/>
            <person name="Kaur A."/>
            <person name="Patil P."/>
            <person name="Sharma S."/>
            <person name="Patil P.B."/>
        </authorList>
    </citation>
    <scope>NUCLEOTIDE SEQUENCE [LARGE SCALE GENOMIC DNA]</scope>
    <source>
        <strain evidence="2 3">KCTC 32298</strain>
    </source>
</reference>
<name>A0ABX0ABN9_9GAMM</name>
<feature type="chain" id="PRO_5046245950" description="Secreted protein" evidence="1">
    <location>
        <begin position="21"/>
        <end position="118"/>
    </location>
</feature>
<gene>
    <name evidence="2" type="ORF">DT603_08800</name>
</gene>
<dbReference type="Proteomes" id="UP001429354">
    <property type="component" value="Unassembled WGS sequence"/>
</dbReference>
<keyword evidence="1" id="KW-0732">Signal</keyword>
<evidence type="ECO:0000256" key="1">
    <source>
        <dbReference type="SAM" id="SignalP"/>
    </source>
</evidence>
<protein>
    <recommendedName>
        <fullName evidence="4">Secreted protein</fullName>
    </recommendedName>
</protein>
<feature type="signal peptide" evidence="1">
    <location>
        <begin position="1"/>
        <end position="20"/>
    </location>
</feature>
<dbReference type="RefSeq" id="WP_162349514.1">
    <property type="nucleotide sequence ID" value="NZ_QOVG01000005.1"/>
</dbReference>
<keyword evidence="3" id="KW-1185">Reference proteome</keyword>
<dbReference type="EMBL" id="QOVG01000005">
    <property type="protein sequence ID" value="NDK38937.1"/>
    <property type="molecule type" value="Genomic_DNA"/>
</dbReference>